<dbReference type="PROSITE" id="PS50931">
    <property type="entry name" value="HTH_LYSR"/>
    <property type="match status" value="1"/>
</dbReference>
<dbReference type="GO" id="GO:0003677">
    <property type="term" value="F:DNA binding"/>
    <property type="evidence" value="ECO:0007669"/>
    <property type="project" value="UniProtKB-KW"/>
</dbReference>
<dbReference type="InterPro" id="IPR005119">
    <property type="entry name" value="LysR_subst-bd"/>
</dbReference>
<evidence type="ECO:0000259" key="6">
    <source>
        <dbReference type="PROSITE" id="PS50931"/>
    </source>
</evidence>
<dbReference type="Pfam" id="PF00126">
    <property type="entry name" value="HTH_1"/>
    <property type="match status" value="1"/>
</dbReference>
<dbReference type="EMBL" id="CP054840">
    <property type="protein sequence ID" value="QKV52739.1"/>
    <property type="molecule type" value="Genomic_DNA"/>
</dbReference>
<feature type="region of interest" description="Disordered" evidence="5">
    <location>
        <begin position="300"/>
        <end position="319"/>
    </location>
</feature>
<dbReference type="PANTHER" id="PTHR30419">
    <property type="entry name" value="HTH-TYPE TRANSCRIPTIONAL REGULATOR YBHD"/>
    <property type="match status" value="1"/>
</dbReference>
<keyword evidence="8" id="KW-1185">Reference proteome</keyword>
<accession>A0A6N1X061</accession>
<dbReference type="GO" id="GO:0005829">
    <property type="term" value="C:cytosol"/>
    <property type="evidence" value="ECO:0007669"/>
    <property type="project" value="TreeGrafter"/>
</dbReference>
<keyword evidence="3" id="KW-0238">DNA-binding</keyword>
<comment type="similarity">
    <text evidence="1">Belongs to the LysR transcriptional regulatory family.</text>
</comment>
<dbReference type="Pfam" id="PF03466">
    <property type="entry name" value="LysR_substrate"/>
    <property type="match status" value="1"/>
</dbReference>
<evidence type="ECO:0000256" key="2">
    <source>
        <dbReference type="ARBA" id="ARBA00023015"/>
    </source>
</evidence>
<dbReference type="Gene3D" id="1.10.10.10">
    <property type="entry name" value="Winged helix-like DNA-binding domain superfamily/Winged helix DNA-binding domain"/>
    <property type="match status" value="1"/>
</dbReference>
<dbReference type="InterPro" id="IPR036388">
    <property type="entry name" value="WH-like_DNA-bd_sf"/>
</dbReference>
<dbReference type="InterPro" id="IPR050950">
    <property type="entry name" value="HTH-type_LysR_regulators"/>
</dbReference>
<evidence type="ECO:0000256" key="5">
    <source>
        <dbReference type="SAM" id="MobiDB-lite"/>
    </source>
</evidence>
<protein>
    <submittedName>
        <fullName evidence="7">LysR family transcriptional regulator</fullName>
    </submittedName>
</protein>
<reference evidence="7 8" key="1">
    <citation type="submission" date="2020-06" db="EMBL/GenBank/DDBJ databases">
        <title>Acidovorax antarctica sp. nov., isolated from Corinth ice sheet soil, Antarctic Fields Peninsula.</title>
        <authorList>
            <person name="Xu Q."/>
            <person name="Peng F."/>
        </authorList>
    </citation>
    <scope>NUCLEOTIDE SEQUENCE [LARGE SCALE GENOMIC DNA]</scope>
    <source>
        <strain evidence="7 8">16-35-5</strain>
    </source>
</reference>
<sequence>MRYDLTDLRLFLNVYEAGTITGGAGRSHMTLASASERIRGMEQALGGPLLLRERRGVQPTPAGRTLLHHARLMLAQMEQLQAELGDYAAGVKGHVRLLCNTSALNEHLPSVLGSFLLQHPGMSVDLEERASAEIVDALRRELCDIGMVSDSVDLEGLQTFAFCADPLVLVVPRRHPLAQRRAVRLDEVVDQPFVGLVEGSALQAHIAQHARRLGRRLAYRIRLRSFESVCRMVGEGIGIGIVPRTVAVRSGRTTGIKRLALLDAWAARHLVLCVRDAGALPAPAQQLLQHLLSAATKKPARGGLAGDASRPFRSAARSG</sequence>
<organism evidence="7 8">
    <name type="scientific">Comamonas antarctica</name>
    <dbReference type="NCBI Taxonomy" id="2743470"/>
    <lineage>
        <taxon>Bacteria</taxon>
        <taxon>Pseudomonadati</taxon>
        <taxon>Pseudomonadota</taxon>
        <taxon>Betaproteobacteria</taxon>
        <taxon>Burkholderiales</taxon>
        <taxon>Comamonadaceae</taxon>
        <taxon>Comamonas</taxon>
    </lineage>
</organism>
<evidence type="ECO:0000256" key="3">
    <source>
        <dbReference type="ARBA" id="ARBA00023125"/>
    </source>
</evidence>
<dbReference type="RefSeq" id="WP_175503616.1">
    <property type="nucleotide sequence ID" value="NZ_CP054840.1"/>
</dbReference>
<keyword evidence="2" id="KW-0805">Transcription regulation</keyword>
<dbReference type="Gene3D" id="3.40.190.290">
    <property type="match status" value="1"/>
</dbReference>
<gene>
    <name evidence="7" type="ORF">HUK68_07415</name>
</gene>
<evidence type="ECO:0000256" key="4">
    <source>
        <dbReference type="ARBA" id="ARBA00023163"/>
    </source>
</evidence>
<evidence type="ECO:0000256" key="1">
    <source>
        <dbReference type="ARBA" id="ARBA00009437"/>
    </source>
</evidence>
<proteinExistence type="inferred from homology"/>
<dbReference type="SUPFAM" id="SSF53850">
    <property type="entry name" value="Periplasmic binding protein-like II"/>
    <property type="match status" value="1"/>
</dbReference>
<dbReference type="SUPFAM" id="SSF46785">
    <property type="entry name" value="Winged helix' DNA-binding domain"/>
    <property type="match status" value="1"/>
</dbReference>
<dbReference type="GO" id="GO:0003700">
    <property type="term" value="F:DNA-binding transcription factor activity"/>
    <property type="evidence" value="ECO:0007669"/>
    <property type="project" value="InterPro"/>
</dbReference>
<dbReference type="AlphaFoldDB" id="A0A6N1X061"/>
<dbReference type="Proteomes" id="UP000509579">
    <property type="component" value="Chromosome"/>
</dbReference>
<evidence type="ECO:0000313" key="8">
    <source>
        <dbReference type="Proteomes" id="UP000509579"/>
    </source>
</evidence>
<dbReference type="CDD" id="cd08421">
    <property type="entry name" value="PBP2_LTTR_like_1"/>
    <property type="match status" value="1"/>
</dbReference>
<dbReference type="KEGG" id="aant:HUK68_07415"/>
<dbReference type="InterPro" id="IPR000847">
    <property type="entry name" value="LysR_HTH_N"/>
</dbReference>
<dbReference type="PANTHER" id="PTHR30419:SF2">
    <property type="entry name" value="LYSR FAMILY TRANSCRIPTIONAL REGULATOR"/>
    <property type="match status" value="1"/>
</dbReference>
<keyword evidence="4" id="KW-0804">Transcription</keyword>
<feature type="domain" description="HTH lysR-type" evidence="6">
    <location>
        <begin position="1"/>
        <end position="60"/>
    </location>
</feature>
<name>A0A6N1X061_9BURK</name>
<dbReference type="InterPro" id="IPR036390">
    <property type="entry name" value="WH_DNA-bd_sf"/>
</dbReference>
<evidence type="ECO:0000313" key="7">
    <source>
        <dbReference type="EMBL" id="QKV52739.1"/>
    </source>
</evidence>